<dbReference type="RefSeq" id="WP_118766281.1">
    <property type="nucleotide sequence ID" value="NZ_QWKP01000141.1"/>
</dbReference>
<reference evidence="1 2" key="1">
    <citation type="submission" date="2018-08" db="EMBL/GenBank/DDBJ databases">
        <title>Cellulomonas rhizosphaerae sp. nov., a novel actinomycete isolated from soil.</title>
        <authorList>
            <person name="Tian Y."/>
        </authorList>
    </citation>
    <scope>NUCLEOTIDE SEQUENCE [LARGE SCALE GENOMIC DNA]</scope>
    <source>
        <strain evidence="1 2">NEAU-TCZ24</strain>
    </source>
</reference>
<proteinExistence type="predicted"/>
<comment type="caution">
    <text evidence="1">The sequence shown here is derived from an EMBL/GenBank/DDBJ whole genome shotgun (WGS) entry which is preliminary data.</text>
</comment>
<evidence type="ECO:0000313" key="1">
    <source>
        <dbReference type="EMBL" id="RHA43784.1"/>
    </source>
</evidence>
<dbReference type="AlphaFoldDB" id="A0A413RPE3"/>
<dbReference type="EMBL" id="QWKP01000141">
    <property type="protein sequence ID" value="RHA43784.1"/>
    <property type="molecule type" value="Genomic_DNA"/>
</dbReference>
<sequence length="103" mass="10965">MIIPTSRGRRLAPRPVTAGLVGYVRRPLVAPDVPGFRKPAAAKATATAPADLVDVTAVATSMGVPAQVVRMWVTSRPQLLPPITFVDDEPFFTASNPKRSTLS</sequence>
<name>A0A413RPE3_9CELL</name>
<accession>A0A413RPE3</accession>
<evidence type="ECO:0000313" key="2">
    <source>
        <dbReference type="Proteomes" id="UP000283374"/>
    </source>
</evidence>
<dbReference type="Proteomes" id="UP000283374">
    <property type="component" value="Unassembled WGS sequence"/>
</dbReference>
<gene>
    <name evidence="1" type="ORF">D1825_04595</name>
</gene>
<protein>
    <submittedName>
        <fullName evidence="1">Uncharacterized protein</fullName>
    </submittedName>
</protein>
<organism evidence="1 2">
    <name type="scientific">Cellulomonas rhizosphaerae</name>
    <dbReference type="NCBI Taxonomy" id="2293719"/>
    <lineage>
        <taxon>Bacteria</taxon>
        <taxon>Bacillati</taxon>
        <taxon>Actinomycetota</taxon>
        <taxon>Actinomycetes</taxon>
        <taxon>Micrococcales</taxon>
        <taxon>Cellulomonadaceae</taxon>
        <taxon>Cellulomonas</taxon>
    </lineage>
</organism>
<keyword evidence="2" id="KW-1185">Reference proteome</keyword>